<keyword evidence="4" id="KW-1185">Reference proteome</keyword>
<evidence type="ECO:0000313" key="4">
    <source>
        <dbReference type="Proteomes" id="UP000324974"/>
    </source>
</evidence>
<sequence>MNFAQAYLGRSGVRSRGENLSLAFAPNLRRDRVSFVGNLKDPLRFREAVSALHAVVVSDLKFKPKDRSAYQAYLKRVQAREASIRQLAFQTARKELLDRPEEPLSPDLERQFDGLRAKYWGARQKYSNYLAQNDPALFRILVPCDPVITVAPDVLFFECFSKDESSYGCLTADRDAFEESQGTALGTTNVDYSLPLYEEFQRLRTYRRTEFAIDPSGFEVATEGSADFREEKIDLPPAWLRGFMQLQAAMSLPMRKVTVSREGLYNLLAYLKKHRARKSPRSVRFELNPGSPVELVIEPWEARITLHDHPYAGDKSETIRVWGRDRLLTLARLLSIADGADVFLMGTGLPSFWSVRLGGMRFLLGLSGWTANDWTSGGGALADLAPPVEPSEDLLGDVATAFRESPTRTFAQVQQRTGATPALVAAGLNRFALLGQLVNDLAGGVYRWRQILPVEASLKQVRFDSPEAAAAREIVARGGAKVKRDDTVAGLRSLVGQADGKDVEALLDADDKIIRGQCSCSHYFRFKLRAGPCRHMQALRRAAFGERPVGTVEQWFRSLRGGL</sequence>
<dbReference type="PROSITE" id="PS50966">
    <property type="entry name" value="ZF_SWIM"/>
    <property type="match status" value="1"/>
</dbReference>
<dbReference type="InterPro" id="IPR007527">
    <property type="entry name" value="Znf_SWIM"/>
</dbReference>
<dbReference type="EMBL" id="CP042425">
    <property type="protein sequence ID" value="QEL17116.1"/>
    <property type="molecule type" value="Genomic_DNA"/>
</dbReference>
<dbReference type="AlphaFoldDB" id="A0A5C1AGK9"/>
<dbReference type="Proteomes" id="UP000324974">
    <property type="component" value="Chromosome"/>
</dbReference>
<dbReference type="KEGG" id="lrs:PX52LOC_04097"/>
<keyword evidence="1" id="KW-0479">Metal-binding</keyword>
<accession>A0A5C1AGK9</accession>
<evidence type="ECO:0000256" key="1">
    <source>
        <dbReference type="PROSITE-ProRule" id="PRU00325"/>
    </source>
</evidence>
<evidence type="ECO:0000259" key="2">
    <source>
        <dbReference type="PROSITE" id="PS50966"/>
    </source>
</evidence>
<dbReference type="RefSeq" id="WP_149111766.1">
    <property type="nucleotide sequence ID" value="NZ_CP042425.1"/>
</dbReference>
<reference evidence="4" key="1">
    <citation type="submission" date="2019-08" db="EMBL/GenBank/DDBJ databases">
        <title>Limnoglobus roseus gen. nov., sp. nov., a novel freshwater planctomycete with a giant genome from the family Gemmataceae.</title>
        <authorList>
            <person name="Kulichevskaya I.S."/>
            <person name="Naumoff D.G."/>
            <person name="Miroshnikov K."/>
            <person name="Ivanova A."/>
            <person name="Philippov D.A."/>
            <person name="Hakobyan A."/>
            <person name="Rijpstra I.C."/>
            <person name="Sinninghe Damste J.S."/>
            <person name="Liesack W."/>
            <person name="Dedysh S.N."/>
        </authorList>
    </citation>
    <scope>NUCLEOTIDE SEQUENCE [LARGE SCALE GENOMIC DNA]</scope>
    <source>
        <strain evidence="4">PX52</strain>
    </source>
</reference>
<keyword evidence="1" id="KW-0863">Zinc-finger</keyword>
<feature type="domain" description="SWIM-type" evidence="2">
    <location>
        <begin position="503"/>
        <end position="544"/>
    </location>
</feature>
<proteinExistence type="predicted"/>
<dbReference type="GO" id="GO:0008270">
    <property type="term" value="F:zinc ion binding"/>
    <property type="evidence" value="ECO:0007669"/>
    <property type="project" value="UniProtKB-KW"/>
</dbReference>
<dbReference type="OrthoDB" id="7821105at2"/>
<keyword evidence="1" id="KW-0862">Zinc</keyword>
<gene>
    <name evidence="3" type="ORF">PX52LOC_04097</name>
</gene>
<evidence type="ECO:0000313" key="3">
    <source>
        <dbReference type="EMBL" id="QEL17116.1"/>
    </source>
</evidence>
<protein>
    <submittedName>
        <fullName evidence="3">SWIM zinc finger family protein</fullName>
    </submittedName>
</protein>
<name>A0A5C1AGK9_9BACT</name>
<organism evidence="3 4">
    <name type="scientific">Limnoglobus roseus</name>
    <dbReference type="NCBI Taxonomy" id="2598579"/>
    <lineage>
        <taxon>Bacteria</taxon>
        <taxon>Pseudomonadati</taxon>
        <taxon>Planctomycetota</taxon>
        <taxon>Planctomycetia</taxon>
        <taxon>Gemmatales</taxon>
        <taxon>Gemmataceae</taxon>
        <taxon>Limnoglobus</taxon>
    </lineage>
</organism>